<dbReference type="PANTHER" id="PTHR31270:SF1">
    <property type="entry name" value="GLUTAMINYL-PEPTIDE CYCLOTRANSFERASE"/>
    <property type="match status" value="1"/>
</dbReference>
<comment type="caution">
    <text evidence="2">The sequence shown here is derived from an EMBL/GenBank/DDBJ whole genome shotgun (WGS) entry which is preliminary data.</text>
</comment>
<gene>
    <name evidence="1" type="ORF">XD72_1401</name>
    <name evidence="2" type="ORF">XE07_1388</name>
</gene>
<dbReference type="InterPro" id="IPR011044">
    <property type="entry name" value="Quino_amine_DH_bsu"/>
</dbReference>
<dbReference type="Gene3D" id="2.130.10.10">
    <property type="entry name" value="YVTN repeat-like/Quinoprotein amine dehydrogenase"/>
    <property type="match status" value="1"/>
</dbReference>
<accession>A0A101IJ26</accession>
<dbReference type="EMBL" id="LGFT01000031">
    <property type="protein sequence ID" value="KUK44197.1"/>
    <property type="molecule type" value="Genomic_DNA"/>
</dbReference>
<dbReference type="AlphaFoldDB" id="A0A101IJ26"/>
<keyword evidence="2" id="KW-0808">Transferase</keyword>
<dbReference type="GO" id="GO:0016603">
    <property type="term" value="F:glutaminyl-peptide cyclotransferase activity"/>
    <property type="evidence" value="ECO:0007669"/>
    <property type="project" value="InterPro"/>
</dbReference>
<evidence type="ECO:0000313" key="2">
    <source>
        <dbReference type="EMBL" id="KUK96033.1"/>
    </source>
</evidence>
<protein>
    <submittedName>
        <fullName evidence="2">Glutamine cyclotransferase</fullName>
    </submittedName>
</protein>
<dbReference type="PATRIC" id="fig|301375.6.peg.501"/>
<sequence length="271" mass="30061">MTARLSIASIFCLLLFALMAGCIGDQAPNTQEIPVHSYRVVAVYPHDPEAFTQGLVYKDGVLYEGTGRYGRSKLRETNLETGEVIRSRSLPPQLFGEGIVLWEDRLVQLTWRSGIGLVWDLENLTVAGTFVYPTEGWGITSDGRDLIMSDGSSRLLLIDPETLRLRGKIDVQSNGEPLPGLNELEYIDGLIYANVWKTDEIAVISPERGEVVAWIDLSGLLTEEERLSSDFLNGIAYDPESERLLVTGKLWPKVFGIEIVKSEGSRPFGIS</sequence>
<evidence type="ECO:0000313" key="3">
    <source>
        <dbReference type="Proteomes" id="UP000053961"/>
    </source>
</evidence>
<evidence type="ECO:0000313" key="4">
    <source>
        <dbReference type="Proteomes" id="UP000057043"/>
    </source>
</evidence>
<dbReference type="InterPro" id="IPR007788">
    <property type="entry name" value="QCT"/>
</dbReference>
<dbReference type="EMBL" id="LGHB01000021">
    <property type="protein sequence ID" value="KUK96033.1"/>
    <property type="molecule type" value="Genomic_DNA"/>
</dbReference>
<reference evidence="2" key="1">
    <citation type="journal article" date="2015" name="MBio">
        <title>Genome-resolved metagenomic analysis reveals roles for candidate phyla and other microbial community members in biogeochemical transformations in oil reservoirs.</title>
        <authorList>
            <person name="Hu P."/>
            <person name="Tom L."/>
            <person name="Singh A."/>
            <person name="Thomas B.C."/>
            <person name="Baker B.J."/>
            <person name="Piceno Y.M."/>
            <person name="Andersen G.L."/>
            <person name="Banfield J.F."/>
        </authorList>
    </citation>
    <scope>NUCLEOTIDE SEQUENCE [LARGE SCALE GENOMIC DNA]</scope>
    <source>
        <strain evidence="2">56_747</strain>
    </source>
</reference>
<dbReference type="Proteomes" id="UP000057043">
    <property type="component" value="Unassembled WGS sequence"/>
</dbReference>
<reference evidence="3 4" key="2">
    <citation type="journal article" date="2015" name="MBio">
        <title>Genome-Resolved Metagenomic Analysis Reveals Roles for Candidate Phyla and Other Microbial Community Members in Biogeochemical Transformations in Oil Reservoirs.</title>
        <authorList>
            <person name="Hu P."/>
            <person name="Tom L."/>
            <person name="Singh A."/>
            <person name="Thomas B.C."/>
            <person name="Baker B.J."/>
            <person name="Piceno Y.M."/>
            <person name="Andersen G.L."/>
            <person name="Banfield J.F."/>
        </authorList>
    </citation>
    <scope>NUCLEOTIDE SEQUENCE [LARGE SCALE GENOMIC DNA]</scope>
    <source>
        <strain evidence="1">57_489</strain>
    </source>
</reference>
<evidence type="ECO:0000313" key="1">
    <source>
        <dbReference type="EMBL" id="KUK44197.1"/>
    </source>
</evidence>
<name>A0A101IJ26_9EURY</name>
<dbReference type="Pfam" id="PF05096">
    <property type="entry name" value="Glu_cyclase_2"/>
    <property type="match status" value="1"/>
</dbReference>
<dbReference type="PANTHER" id="PTHR31270">
    <property type="entry name" value="GLUTAMINYL-PEPTIDE CYCLOTRANSFERASE"/>
    <property type="match status" value="1"/>
</dbReference>
<proteinExistence type="predicted"/>
<organism evidence="2 3">
    <name type="scientific">Methanothrix harundinacea</name>
    <dbReference type="NCBI Taxonomy" id="301375"/>
    <lineage>
        <taxon>Archaea</taxon>
        <taxon>Methanobacteriati</taxon>
        <taxon>Methanobacteriota</taxon>
        <taxon>Stenosarchaea group</taxon>
        <taxon>Methanomicrobia</taxon>
        <taxon>Methanotrichales</taxon>
        <taxon>Methanotrichaceae</taxon>
        <taxon>Methanothrix</taxon>
    </lineage>
</organism>
<dbReference type="SUPFAM" id="SSF50969">
    <property type="entry name" value="YVTN repeat-like/Quinoprotein amine dehydrogenase"/>
    <property type="match status" value="1"/>
</dbReference>
<dbReference type="InterPro" id="IPR015943">
    <property type="entry name" value="WD40/YVTN_repeat-like_dom_sf"/>
</dbReference>
<dbReference type="PROSITE" id="PS51257">
    <property type="entry name" value="PROKAR_LIPOPROTEIN"/>
    <property type="match status" value="1"/>
</dbReference>
<dbReference type="Proteomes" id="UP000053961">
    <property type="component" value="Unassembled WGS sequence"/>
</dbReference>